<feature type="compositionally biased region" description="Basic and acidic residues" evidence="1">
    <location>
        <begin position="48"/>
        <end position="93"/>
    </location>
</feature>
<feature type="compositionally biased region" description="Low complexity" evidence="1">
    <location>
        <begin position="135"/>
        <end position="146"/>
    </location>
</feature>
<sequence>MDVHDGGSGSPKGPNTSGEAEADSPSARDAVPRPRAELPSPEPASRSGRADSEPDSRTGRADPEPDSRTGRADPEPDSRTGRADSEPPSRSEVVDPGSEPASRPEIVDPGSEPASRPEVVDPVSEPVARAEPAEPVGVSAGLPVGASVGGPGGAVLGDPAAGPGSGPRRPEARTGVAALSPRYQVGAALALAVVAVAVCVHVGMVFLHVAPPNTVSKAHGKAIDDWMYPEFEQNWKLFAPNPLQQNIAVQVRAQVRTVDGGSRTTGWYDLSAQDGRAIDGNLLPSHTEQNELRRAWDFFTATHDNDNRPVGLRGALSETYLRRIVTLRLERGGAAGDGGVVERIQVRSQTTNVTPPKWSTEKVSTSPVYRVLSWWSLPDGETEGGAR</sequence>
<comment type="caution">
    <text evidence="3">The sequence shown here is derived from an EMBL/GenBank/DDBJ whole genome shotgun (WGS) entry which is preliminary data.</text>
</comment>
<evidence type="ECO:0000313" key="4">
    <source>
        <dbReference type="Proteomes" id="UP001230654"/>
    </source>
</evidence>
<feature type="transmembrane region" description="Helical" evidence="2">
    <location>
        <begin position="188"/>
        <end position="209"/>
    </location>
</feature>
<organism evidence="3 4">
    <name type="scientific">Streptomyces rishiriensis</name>
    <dbReference type="NCBI Taxonomy" id="68264"/>
    <lineage>
        <taxon>Bacteria</taxon>
        <taxon>Bacillati</taxon>
        <taxon>Actinomycetota</taxon>
        <taxon>Actinomycetes</taxon>
        <taxon>Kitasatosporales</taxon>
        <taxon>Streptomycetaceae</taxon>
        <taxon>Streptomyces</taxon>
    </lineage>
</organism>
<keyword evidence="4" id="KW-1185">Reference proteome</keyword>
<evidence type="ECO:0000256" key="1">
    <source>
        <dbReference type="SAM" id="MobiDB-lite"/>
    </source>
</evidence>
<dbReference type="EMBL" id="JAUSWV010000002">
    <property type="protein sequence ID" value="MDQ0582217.1"/>
    <property type="molecule type" value="Genomic_DNA"/>
</dbReference>
<reference evidence="3 4" key="1">
    <citation type="submission" date="2023-07" db="EMBL/GenBank/DDBJ databases">
        <title>Comparative genomics of wheat-associated soil bacteria to identify genetic determinants of phenazine resistance.</title>
        <authorList>
            <person name="Mouncey N."/>
        </authorList>
    </citation>
    <scope>NUCLEOTIDE SEQUENCE [LARGE SCALE GENOMIC DNA]</scope>
    <source>
        <strain evidence="3 4">B2I6</strain>
    </source>
</reference>
<feature type="region of interest" description="Disordered" evidence="1">
    <location>
        <begin position="1"/>
        <end position="172"/>
    </location>
</feature>
<keyword evidence="2" id="KW-0472">Membrane</keyword>
<keyword evidence="2" id="KW-1133">Transmembrane helix</keyword>
<dbReference type="Pfam" id="PF19136">
    <property type="entry name" value="DUF5819"/>
    <property type="match status" value="1"/>
</dbReference>
<gene>
    <name evidence="3" type="ORF">QF030_004395</name>
</gene>
<evidence type="ECO:0000256" key="2">
    <source>
        <dbReference type="SAM" id="Phobius"/>
    </source>
</evidence>
<dbReference type="InterPro" id="IPR043857">
    <property type="entry name" value="DUF5819"/>
</dbReference>
<feature type="compositionally biased region" description="Gly residues" evidence="1">
    <location>
        <begin position="1"/>
        <end position="10"/>
    </location>
</feature>
<dbReference type="Proteomes" id="UP001230654">
    <property type="component" value="Unassembled WGS sequence"/>
</dbReference>
<protein>
    <submittedName>
        <fullName evidence="3">Uncharacterized protein</fullName>
    </submittedName>
</protein>
<proteinExistence type="predicted"/>
<keyword evidence="2" id="KW-0812">Transmembrane</keyword>
<name>A0ABU0NSY3_STRRH</name>
<evidence type="ECO:0000313" key="3">
    <source>
        <dbReference type="EMBL" id="MDQ0582217.1"/>
    </source>
</evidence>
<accession>A0ABU0NSY3</accession>